<feature type="transmembrane region" description="Helical" evidence="7">
    <location>
        <begin position="208"/>
        <end position="229"/>
    </location>
</feature>
<sequence>MNRYIFALLVIITTSLMGSSFAVGKMGLEYVSPLFLAALRFTLAGMIMVVVVKLLKRPHPKTKDVWLKAVVIGFFQTAGVISCIFLSLQTITSGESAILTFMNPLLVVVFGTLVLKMNYKFLQWVGVSLGFVGVFITLGGQVEFKIGTLFGFLSAVSWAIATLLVKSWGNKFDTWVLSAYQMLFGGLFIMIASFLFEQQSFEINLSSIGILIWLAIMASIVQFALWYFLLQKGDPGKTSSFLFLAPFFGVISGWVLLGEELKWYVMAGGLLIFIGIFLVNWRSHSMRQREKRVEAVPKS</sequence>
<keyword evidence="4 7" id="KW-0812">Transmembrane</keyword>
<feature type="transmembrane region" description="Helical" evidence="7">
    <location>
        <begin position="263"/>
        <end position="281"/>
    </location>
</feature>
<evidence type="ECO:0000256" key="5">
    <source>
        <dbReference type="ARBA" id="ARBA00022989"/>
    </source>
</evidence>
<accession>A0ABT9VY18</accession>
<evidence type="ECO:0000313" key="10">
    <source>
        <dbReference type="Proteomes" id="UP001235840"/>
    </source>
</evidence>
<feature type="transmembrane region" description="Helical" evidence="7">
    <location>
        <begin position="122"/>
        <end position="140"/>
    </location>
</feature>
<name>A0ABT9VY18_9BACI</name>
<keyword evidence="6 7" id="KW-0472">Membrane</keyword>
<dbReference type="PANTHER" id="PTHR32322">
    <property type="entry name" value="INNER MEMBRANE TRANSPORTER"/>
    <property type="match status" value="1"/>
</dbReference>
<keyword evidence="3" id="KW-1003">Cell membrane</keyword>
<feature type="transmembrane region" description="Helical" evidence="7">
    <location>
        <begin position="97"/>
        <end position="115"/>
    </location>
</feature>
<dbReference type="Proteomes" id="UP001235840">
    <property type="component" value="Unassembled WGS sequence"/>
</dbReference>
<evidence type="ECO:0000256" key="6">
    <source>
        <dbReference type="ARBA" id="ARBA00023136"/>
    </source>
</evidence>
<organism evidence="9 10">
    <name type="scientific">Caldalkalibacillus horti</name>
    <dbReference type="NCBI Taxonomy" id="77523"/>
    <lineage>
        <taxon>Bacteria</taxon>
        <taxon>Bacillati</taxon>
        <taxon>Bacillota</taxon>
        <taxon>Bacilli</taxon>
        <taxon>Bacillales</taxon>
        <taxon>Bacillaceae</taxon>
        <taxon>Caldalkalibacillus</taxon>
    </lineage>
</organism>
<dbReference type="RefSeq" id="WP_307393537.1">
    <property type="nucleotide sequence ID" value="NZ_BAAADK010000032.1"/>
</dbReference>
<feature type="domain" description="EamA" evidence="8">
    <location>
        <begin position="146"/>
        <end position="280"/>
    </location>
</feature>
<feature type="transmembrane region" description="Helical" evidence="7">
    <location>
        <begin position="146"/>
        <end position="165"/>
    </location>
</feature>
<comment type="caution">
    <text evidence="9">The sequence shown here is derived from an EMBL/GenBank/DDBJ whole genome shotgun (WGS) entry which is preliminary data.</text>
</comment>
<feature type="transmembrane region" description="Helical" evidence="7">
    <location>
        <begin position="34"/>
        <end position="55"/>
    </location>
</feature>
<comment type="similarity">
    <text evidence="2">Belongs to the EamA transporter family.</text>
</comment>
<evidence type="ECO:0000256" key="2">
    <source>
        <dbReference type="ARBA" id="ARBA00007362"/>
    </source>
</evidence>
<evidence type="ECO:0000256" key="3">
    <source>
        <dbReference type="ARBA" id="ARBA00022475"/>
    </source>
</evidence>
<evidence type="ECO:0000259" key="8">
    <source>
        <dbReference type="Pfam" id="PF00892"/>
    </source>
</evidence>
<feature type="transmembrane region" description="Helical" evidence="7">
    <location>
        <begin position="241"/>
        <end position="257"/>
    </location>
</feature>
<dbReference type="InterPro" id="IPR050638">
    <property type="entry name" value="AA-Vitamin_Transporters"/>
</dbReference>
<feature type="domain" description="EamA" evidence="8">
    <location>
        <begin position="7"/>
        <end position="138"/>
    </location>
</feature>
<protein>
    <submittedName>
        <fullName evidence="9">Drug/metabolite transporter (DMT)-like permease</fullName>
    </submittedName>
</protein>
<dbReference type="InterPro" id="IPR037185">
    <property type="entry name" value="EmrE-like"/>
</dbReference>
<dbReference type="SUPFAM" id="SSF103481">
    <property type="entry name" value="Multidrug resistance efflux transporter EmrE"/>
    <property type="match status" value="2"/>
</dbReference>
<dbReference type="PANTHER" id="PTHR32322:SF18">
    <property type="entry name" value="S-ADENOSYLMETHIONINE_S-ADENOSYLHOMOCYSTEINE TRANSPORTER"/>
    <property type="match status" value="1"/>
</dbReference>
<dbReference type="Gene3D" id="1.10.3730.20">
    <property type="match status" value="1"/>
</dbReference>
<dbReference type="Pfam" id="PF00892">
    <property type="entry name" value="EamA"/>
    <property type="match status" value="2"/>
</dbReference>
<proteinExistence type="inferred from homology"/>
<dbReference type="InterPro" id="IPR000620">
    <property type="entry name" value="EamA_dom"/>
</dbReference>
<keyword evidence="10" id="KW-1185">Reference proteome</keyword>
<dbReference type="EMBL" id="JAUSTY010000006">
    <property type="protein sequence ID" value="MDQ0165873.1"/>
    <property type="molecule type" value="Genomic_DNA"/>
</dbReference>
<evidence type="ECO:0000256" key="7">
    <source>
        <dbReference type="SAM" id="Phobius"/>
    </source>
</evidence>
<feature type="transmembrane region" description="Helical" evidence="7">
    <location>
        <begin position="67"/>
        <end position="91"/>
    </location>
</feature>
<evidence type="ECO:0000256" key="4">
    <source>
        <dbReference type="ARBA" id="ARBA00022692"/>
    </source>
</evidence>
<evidence type="ECO:0000256" key="1">
    <source>
        <dbReference type="ARBA" id="ARBA00004651"/>
    </source>
</evidence>
<reference evidence="9 10" key="1">
    <citation type="submission" date="2023-07" db="EMBL/GenBank/DDBJ databases">
        <title>Genomic Encyclopedia of Type Strains, Phase IV (KMG-IV): sequencing the most valuable type-strain genomes for metagenomic binning, comparative biology and taxonomic classification.</title>
        <authorList>
            <person name="Goeker M."/>
        </authorList>
    </citation>
    <scope>NUCLEOTIDE SEQUENCE [LARGE SCALE GENOMIC DNA]</scope>
    <source>
        <strain evidence="9 10">DSM 12751</strain>
    </source>
</reference>
<comment type="subcellular location">
    <subcellularLocation>
        <location evidence="1">Cell membrane</location>
        <topology evidence="1">Multi-pass membrane protein</topology>
    </subcellularLocation>
</comment>
<gene>
    <name evidence="9" type="ORF">J2S11_001774</name>
</gene>
<feature type="transmembrane region" description="Helical" evidence="7">
    <location>
        <begin position="177"/>
        <end position="196"/>
    </location>
</feature>
<keyword evidence="5 7" id="KW-1133">Transmembrane helix</keyword>
<evidence type="ECO:0000313" key="9">
    <source>
        <dbReference type="EMBL" id="MDQ0165873.1"/>
    </source>
</evidence>